<comment type="caution">
    <text evidence="2">The sequence shown here is derived from an EMBL/GenBank/DDBJ whole genome shotgun (WGS) entry which is preliminary data.</text>
</comment>
<dbReference type="CDD" id="cd02440">
    <property type="entry name" value="AdoMet_MTases"/>
    <property type="match status" value="1"/>
</dbReference>
<evidence type="ECO:0000259" key="1">
    <source>
        <dbReference type="Pfam" id="PF13649"/>
    </source>
</evidence>
<accession>A0A2S7K381</accession>
<dbReference type="SUPFAM" id="SSF53335">
    <property type="entry name" value="S-adenosyl-L-methionine-dependent methyltransferases"/>
    <property type="match status" value="1"/>
</dbReference>
<dbReference type="GO" id="GO:0032259">
    <property type="term" value="P:methylation"/>
    <property type="evidence" value="ECO:0007669"/>
    <property type="project" value="UniProtKB-KW"/>
</dbReference>
<reference evidence="2 3" key="1">
    <citation type="submission" date="2017-12" db="EMBL/GenBank/DDBJ databases">
        <authorList>
            <person name="Hurst M.R.H."/>
        </authorList>
    </citation>
    <scope>NUCLEOTIDE SEQUENCE [LARGE SCALE GENOMIC DNA]</scope>
    <source>
        <strain evidence="2 3">SY-3-19</strain>
    </source>
</reference>
<protein>
    <submittedName>
        <fullName evidence="2">SAM-dependent methyltransferase</fullName>
    </submittedName>
</protein>
<dbReference type="InterPro" id="IPR041698">
    <property type="entry name" value="Methyltransf_25"/>
</dbReference>
<dbReference type="AlphaFoldDB" id="A0A2S7K381"/>
<dbReference type="Pfam" id="PF13649">
    <property type="entry name" value="Methyltransf_25"/>
    <property type="match status" value="1"/>
</dbReference>
<feature type="domain" description="Methyltransferase" evidence="1">
    <location>
        <begin position="47"/>
        <end position="142"/>
    </location>
</feature>
<dbReference type="GO" id="GO:0008168">
    <property type="term" value="F:methyltransferase activity"/>
    <property type="evidence" value="ECO:0007669"/>
    <property type="project" value="UniProtKB-KW"/>
</dbReference>
<gene>
    <name evidence="2" type="ORF">CW354_15910</name>
</gene>
<dbReference type="Gene3D" id="3.40.50.150">
    <property type="entry name" value="Vaccinia Virus protein VP39"/>
    <property type="match status" value="1"/>
</dbReference>
<dbReference type="Proteomes" id="UP000239504">
    <property type="component" value="Unassembled WGS sequence"/>
</dbReference>
<evidence type="ECO:0000313" key="3">
    <source>
        <dbReference type="Proteomes" id="UP000239504"/>
    </source>
</evidence>
<name>A0A2S7K381_9PROT</name>
<sequence>MTDQAVEDWNGEVGERWLKHLDPFESMISPVNAALMKAADFKPGESVVEVGFGGGKNAVEIAKATAPSGDYLGVDISEILVDHSRKRAAEAGVENASFLCADAGAAKLDAPRDRAFSSFGVMFFDNPEKAFANIRSWVKPGGDFVFSCWAVPDMNPWIGIVGAIAGEYVEMPERDPEGPGPFRMADPDATKALLEGAGWKDVKCTLWRGEQLVGGEGASPESAAGFVLEALAIGEPLEEEGGPELVEKARADIVKALKPFHKDGSIRMDAAAWIVTAKA</sequence>
<keyword evidence="2" id="KW-0808">Transferase</keyword>
<dbReference type="RefSeq" id="WP_104831063.1">
    <property type="nucleotide sequence ID" value="NZ_PJCH01000011.1"/>
</dbReference>
<dbReference type="OrthoDB" id="9777638at2"/>
<keyword evidence="2" id="KW-0489">Methyltransferase</keyword>
<organism evidence="2 3">
    <name type="scientific">Hyphococcus luteus</name>
    <dbReference type="NCBI Taxonomy" id="2058213"/>
    <lineage>
        <taxon>Bacteria</taxon>
        <taxon>Pseudomonadati</taxon>
        <taxon>Pseudomonadota</taxon>
        <taxon>Alphaproteobacteria</taxon>
        <taxon>Parvularculales</taxon>
        <taxon>Parvularculaceae</taxon>
        <taxon>Hyphococcus</taxon>
    </lineage>
</organism>
<evidence type="ECO:0000313" key="2">
    <source>
        <dbReference type="EMBL" id="PQA86946.1"/>
    </source>
</evidence>
<proteinExistence type="predicted"/>
<keyword evidence="3" id="KW-1185">Reference proteome</keyword>
<dbReference type="EMBL" id="PJCH01000011">
    <property type="protein sequence ID" value="PQA86946.1"/>
    <property type="molecule type" value="Genomic_DNA"/>
</dbReference>
<dbReference type="InterPro" id="IPR029063">
    <property type="entry name" value="SAM-dependent_MTases_sf"/>
</dbReference>